<gene>
    <name evidence="3" type="ORF">SAMN05444320_12313</name>
</gene>
<keyword evidence="4" id="KW-1185">Reference proteome</keyword>
<dbReference type="Pfam" id="PF13411">
    <property type="entry name" value="MerR_1"/>
    <property type="match status" value="1"/>
</dbReference>
<dbReference type="AlphaFoldDB" id="A0A1M5QCF6"/>
<dbReference type="Gene3D" id="3.20.80.10">
    <property type="entry name" value="Regulatory factor, effector binding domain"/>
    <property type="match status" value="1"/>
</dbReference>
<protein>
    <submittedName>
        <fullName evidence="3">MerR HTH family regulatory protein</fullName>
    </submittedName>
</protein>
<name>A0A1M5QCF6_STRHI</name>
<dbReference type="STRING" id="2017.SAMN05444320_12313"/>
<dbReference type="SUPFAM" id="SSF46955">
    <property type="entry name" value="Putative DNA-binding domain"/>
    <property type="match status" value="1"/>
</dbReference>
<evidence type="ECO:0000256" key="1">
    <source>
        <dbReference type="ARBA" id="ARBA00023125"/>
    </source>
</evidence>
<dbReference type="PROSITE" id="PS00552">
    <property type="entry name" value="HTH_MERR_1"/>
    <property type="match status" value="1"/>
</dbReference>
<accession>A0A1M5QCF6</accession>
<reference evidence="3 4" key="1">
    <citation type="submission" date="2016-11" db="EMBL/GenBank/DDBJ databases">
        <authorList>
            <person name="Jaros S."/>
            <person name="Januszkiewicz K."/>
            <person name="Wedrychowicz H."/>
        </authorList>
    </citation>
    <scope>NUCLEOTIDE SEQUENCE [LARGE SCALE GENOMIC DNA]</scope>
    <source>
        <strain evidence="3 4">DSM 44523</strain>
    </source>
</reference>
<dbReference type="PANTHER" id="PTHR30204">
    <property type="entry name" value="REDOX-CYCLING DRUG-SENSING TRANSCRIPTIONAL ACTIVATOR SOXR"/>
    <property type="match status" value="1"/>
</dbReference>
<dbReference type="SMART" id="SM00422">
    <property type="entry name" value="HTH_MERR"/>
    <property type="match status" value="1"/>
</dbReference>
<dbReference type="EMBL" id="FQVN01000023">
    <property type="protein sequence ID" value="SHH11459.1"/>
    <property type="molecule type" value="Genomic_DNA"/>
</dbReference>
<dbReference type="PROSITE" id="PS50937">
    <property type="entry name" value="HTH_MERR_2"/>
    <property type="match status" value="1"/>
</dbReference>
<dbReference type="PANTHER" id="PTHR30204:SF97">
    <property type="entry name" value="MERR FAMILY REGULATORY PROTEIN"/>
    <property type="match status" value="1"/>
</dbReference>
<dbReference type="InterPro" id="IPR000551">
    <property type="entry name" value="MerR-type_HTH_dom"/>
</dbReference>
<dbReference type="Gene3D" id="1.10.1660.10">
    <property type="match status" value="1"/>
</dbReference>
<dbReference type="GO" id="GO:0003700">
    <property type="term" value="F:DNA-binding transcription factor activity"/>
    <property type="evidence" value="ECO:0007669"/>
    <property type="project" value="InterPro"/>
</dbReference>
<organism evidence="3 4">
    <name type="scientific">Streptoalloteichus hindustanus</name>
    <dbReference type="NCBI Taxonomy" id="2017"/>
    <lineage>
        <taxon>Bacteria</taxon>
        <taxon>Bacillati</taxon>
        <taxon>Actinomycetota</taxon>
        <taxon>Actinomycetes</taxon>
        <taxon>Pseudonocardiales</taxon>
        <taxon>Pseudonocardiaceae</taxon>
        <taxon>Streptoalloteichus</taxon>
    </lineage>
</organism>
<dbReference type="GO" id="GO:0003677">
    <property type="term" value="F:DNA binding"/>
    <property type="evidence" value="ECO:0007669"/>
    <property type="project" value="UniProtKB-KW"/>
</dbReference>
<proteinExistence type="predicted"/>
<dbReference type="InterPro" id="IPR009061">
    <property type="entry name" value="DNA-bd_dom_put_sf"/>
</dbReference>
<evidence type="ECO:0000313" key="4">
    <source>
        <dbReference type="Proteomes" id="UP000184501"/>
    </source>
</evidence>
<dbReference type="Proteomes" id="UP000184501">
    <property type="component" value="Unassembled WGS sequence"/>
</dbReference>
<keyword evidence="1" id="KW-0238">DNA-binding</keyword>
<feature type="domain" description="HTH merR-type" evidence="2">
    <location>
        <begin position="1"/>
        <end position="71"/>
    </location>
</feature>
<evidence type="ECO:0000259" key="2">
    <source>
        <dbReference type="PROSITE" id="PS50937"/>
    </source>
</evidence>
<dbReference type="InterPro" id="IPR047057">
    <property type="entry name" value="MerR_fam"/>
</dbReference>
<evidence type="ECO:0000313" key="3">
    <source>
        <dbReference type="EMBL" id="SHH11459.1"/>
    </source>
</evidence>
<sequence length="275" mass="29742">MIGIGDLATRSGLSHKALRLYDARGLLVPASVDPTSGSRRYGPEQVERARRIGLLRGLGMPLTEIAAVLALDGEAAARAVTAYWDRAEADHAARRALVPYARHVLSGHEDTTYEVHQRDVPEQKVLHLQRHVTASELPAFLAEATQSLFAHLTAAHATLSGPLFAVHHGMVSEDADAVVEVCAPTTDPVEPAGSVGVRWEPAHREAYTELTRRQCGYPAVVFAFDAVASYLDGQGLALSASAREIYYPNWESAADDDHVLDVAYPFRPSASTSTR</sequence>
<dbReference type="InterPro" id="IPR011256">
    <property type="entry name" value="Reg_factor_effector_dom_sf"/>
</dbReference>